<protein>
    <submittedName>
        <fullName evidence="1">Uncharacterized protein</fullName>
    </submittedName>
</protein>
<gene>
    <name evidence="1" type="ORF">L6164_031441</name>
</gene>
<keyword evidence="2" id="KW-1185">Reference proteome</keyword>
<name>A0ACB9LFH1_BAUVA</name>
<dbReference type="Proteomes" id="UP000828941">
    <property type="component" value="Chromosome 12"/>
</dbReference>
<accession>A0ACB9LFH1</accession>
<sequence>MNTKHFNFSFLVLFLLLFSAPRTYASRSKFSSPSSSSHQVFHPWNESPISSSPAREISSQKRRVPSGSNPLHNKR</sequence>
<organism evidence="1 2">
    <name type="scientific">Bauhinia variegata</name>
    <name type="common">Purple orchid tree</name>
    <name type="synonym">Phanera variegata</name>
    <dbReference type="NCBI Taxonomy" id="167791"/>
    <lineage>
        <taxon>Eukaryota</taxon>
        <taxon>Viridiplantae</taxon>
        <taxon>Streptophyta</taxon>
        <taxon>Embryophyta</taxon>
        <taxon>Tracheophyta</taxon>
        <taxon>Spermatophyta</taxon>
        <taxon>Magnoliopsida</taxon>
        <taxon>eudicotyledons</taxon>
        <taxon>Gunneridae</taxon>
        <taxon>Pentapetalae</taxon>
        <taxon>rosids</taxon>
        <taxon>fabids</taxon>
        <taxon>Fabales</taxon>
        <taxon>Fabaceae</taxon>
        <taxon>Cercidoideae</taxon>
        <taxon>Cercideae</taxon>
        <taxon>Bauhiniinae</taxon>
        <taxon>Bauhinia</taxon>
    </lineage>
</organism>
<evidence type="ECO:0000313" key="1">
    <source>
        <dbReference type="EMBL" id="KAI4308358.1"/>
    </source>
</evidence>
<reference evidence="1 2" key="1">
    <citation type="journal article" date="2022" name="DNA Res.">
        <title>Chromosomal-level genome assembly of the orchid tree Bauhinia variegata (Leguminosae; Cercidoideae) supports the allotetraploid origin hypothesis of Bauhinia.</title>
        <authorList>
            <person name="Zhong Y."/>
            <person name="Chen Y."/>
            <person name="Zheng D."/>
            <person name="Pang J."/>
            <person name="Liu Y."/>
            <person name="Luo S."/>
            <person name="Meng S."/>
            <person name="Qian L."/>
            <person name="Wei D."/>
            <person name="Dai S."/>
            <person name="Zhou R."/>
        </authorList>
    </citation>
    <scope>NUCLEOTIDE SEQUENCE [LARGE SCALE GENOMIC DNA]</scope>
    <source>
        <strain evidence="1">BV-YZ2020</strain>
    </source>
</reference>
<dbReference type="EMBL" id="CM039437">
    <property type="protein sequence ID" value="KAI4308358.1"/>
    <property type="molecule type" value="Genomic_DNA"/>
</dbReference>
<evidence type="ECO:0000313" key="2">
    <source>
        <dbReference type="Proteomes" id="UP000828941"/>
    </source>
</evidence>
<proteinExistence type="predicted"/>
<comment type="caution">
    <text evidence="1">The sequence shown here is derived from an EMBL/GenBank/DDBJ whole genome shotgun (WGS) entry which is preliminary data.</text>
</comment>